<dbReference type="GO" id="GO:0051920">
    <property type="term" value="F:peroxiredoxin activity"/>
    <property type="evidence" value="ECO:0007669"/>
    <property type="project" value="InterPro"/>
</dbReference>
<dbReference type="Gene3D" id="1.20.1290.10">
    <property type="entry name" value="AhpD-like"/>
    <property type="match status" value="1"/>
</dbReference>
<dbReference type="PANTHER" id="PTHR33930:SF2">
    <property type="entry name" value="BLR3452 PROTEIN"/>
    <property type="match status" value="1"/>
</dbReference>
<accession>A0A0T5XAK9</accession>
<dbReference type="Proteomes" id="UP000005273">
    <property type="component" value="Unassembled WGS sequence"/>
</dbReference>
<name>A0A0T5XAK9_9BACT</name>
<evidence type="ECO:0000313" key="3">
    <source>
        <dbReference type="Proteomes" id="UP000005273"/>
    </source>
</evidence>
<gene>
    <name evidence="2" type="ORF">HMPREF1705_02629</name>
</gene>
<feature type="domain" description="Carboxymuconolactone decarboxylase-like" evidence="1">
    <location>
        <begin position="27"/>
        <end position="105"/>
    </location>
</feature>
<dbReference type="SUPFAM" id="SSF69118">
    <property type="entry name" value="AhpD-like"/>
    <property type="match status" value="1"/>
</dbReference>
<protein>
    <submittedName>
        <fullName evidence="2">Alkylhydroperoxidase AhpD family core domain protein</fullName>
    </submittedName>
</protein>
<dbReference type="AlphaFoldDB" id="A0A0T5XAK9"/>
<reference evidence="3" key="1">
    <citation type="submission" date="2012-09" db="EMBL/GenBank/DDBJ databases">
        <authorList>
            <person name="Weinstock G."/>
            <person name="Sodergren E."/>
            <person name="Clifton S."/>
            <person name="Fulton L."/>
            <person name="Fulton B."/>
            <person name="Courtney L."/>
            <person name="Fronick C."/>
            <person name="Harrison M."/>
            <person name="Strong C."/>
            <person name="Farmer C."/>
            <person name="Delehaunty K."/>
            <person name="Markovic C."/>
            <person name="Hall O."/>
            <person name="Minx P."/>
            <person name="Tomlinson C."/>
            <person name="Mitreva M."/>
            <person name="Nelson J."/>
            <person name="Hou S."/>
            <person name="Wollam A."/>
            <person name="Pepin K.H."/>
            <person name="Johnson M."/>
            <person name="Bhonagiri V."/>
            <person name="Nash W.E."/>
            <person name="Suruliraj S."/>
            <person name="Warren W."/>
            <person name="Chinwalla A."/>
            <person name="Mardis E.R."/>
            <person name="Wilson R.K."/>
        </authorList>
    </citation>
    <scope>NUCLEOTIDE SEQUENCE [LARGE SCALE GENOMIC DNA]</scope>
    <source>
        <strain evidence="3">OS1</strain>
    </source>
</reference>
<sequence length="119" mass="12850">MAWNPREIMKELESGVKEIGRERPEVEAFIEFTGKLMAPRSLDLKAKELICVAVAVYTNCKYCIVTHVYNALKAGATGDEVMEAALVASQFGGGPAVGHSVTLVNEAIKEFAGDFGKKS</sequence>
<dbReference type="STRING" id="592015.HMPREF1705_02629"/>
<dbReference type="InterPro" id="IPR029032">
    <property type="entry name" value="AhpD-like"/>
</dbReference>
<dbReference type="PANTHER" id="PTHR33930">
    <property type="entry name" value="ALKYL HYDROPEROXIDE REDUCTASE AHPD"/>
    <property type="match status" value="1"/>
</dbReference>
<organism evidence="2 3">
    <name type="scientific">Acetomicrobium hydrogeniformans ATCC BAA-1850</name>
    <dbReference type="NCBI Taxonomy" id="592015"/>
    <lineage>
        <taxon>Bacteria</taxon>
        <taxon>Thermotogati</taxon>
        <taxon>Synergistota</taxon>
        <taxon>Synergistia</taxon>
        <taxon>Synergistales</taxon>
        <taxon>Acetomicrobiaceae</taxon>
        <taxon>Acetomicrobium</taxon>
    </lineage>
</organism>
<keyword evidence="3" id="KW-1185">Reference proteome</keyword>
<dbReference type="Pfam" id="PF02627">
    <property type="entry name" value="CMD"/>
    <property type="match status" value="1"/>
</dbReference>
<evidence type="ECO:0000313" key="2">
    <source>
        <dbReference type="EMBL" id="KRT35403.1"/>
    </source>
</evidence>
<dbReference type="InterPro" id="IPR003779">
    <property type="entry name" value="CMD-like"/>
</dbReference>
<evidence type="ECO:0000259" key="1">
    <source>
        <dbReference type="Pfam" id="PF02627"/>
    </source>
</evidence>
<comment type="caution">
    <text evidence="2">The sequence shown here is derived from an EMBL/GenBank/DDBJ whole genome shotgun (WGS) entry which is preliminary data.</text>
</comment>
<dbReference type="NCBIfam" id="TIGR00778">
    <property type="entry name" value="ahpD_dom"/>
    <property type="match status" value="1"/>
</dbReference>
<keyword evidence="2" id="KW-0560">Oxidoreductase</keyword>
<dbReference type="RefSeq" id="WP_009201963.1">
    <property type="nucleotide sequence ID" value="NZ_ACJX03000001.1"/>
</dbReference>
<keyword evidence="2" id="KW-0575">Peroxidase</keyword>
<proteinExistence type="predicted"/>
<dbReference type="EMBL" id="ACJX03000001">
    <property type="protein sequence ID" value="KRT35403.1"/>
    <property type="molecule type" value="Genomic_DNA"/>
</dbReference>
<dbReference type="eggNOG" id="COG0599">
    <property type="taxonomic scope" value="Bacteria"/>
</dbReference>
<dbReference type="OrthoDB" id="331470at2"/>
<dbReference type="InterPro" id="IPR004675">
    <property type="entry name" value="AhpD_core"/>
</dbReference>